<organism evidence="1 2">
    <name type="scientific">Actinopolymorpha pittospori</name>
    <dbReference type="NCBI Taxonomy" id="648752"/>
    <lineage>
        <taxon>Bacteria</taxon>
        <taxon>Bacillati</taxon>
        <taxon>Actinomycetota</taxon>
        <taxon>Actinomycetes</taxon>
        <taxon>Propionibacteriales</taxon>
        <taxon>Actinopolymorphaceae</taxon>
        <taxon>Actinopolymorpha</taxon>
    </lineage>
</organism>
<sequence length="54" mass="6105">MTISLGLACLRRGLDELAPSRLDLPHVVWHNPGGPQELRVLHEVDVVRQPDERI</sequence>
<reference evidence="1" key="1">
    <citation type="submission" date="2020-10" db="EMBL/GenBank/DDBJ databases">
        <title>Sequencing the genomes of 1000 actinobacteria strains.</title>
        <authorList>
            <person name="Klenk H.-P."/>
        </authorList>
    </citation>
    <scope>NUCLEOTIDE SEQUENCE</scope>
    <source>
        <strain evidence="1">DSM 45354</strain>
    </source>
</reference>
<proteinExistence type="predicted"/>
<evidence type="ECO:0000313" key="1">
    <source>
        <dbReference type="EMBL" id="MBE1603648.1"/>
    </source>
</evidence>
<dbReference type="AlphaFoldDB" id="A0A927RHN0"/>
<comment type="caution">
    <text evidence="1">The sequence shown here is derived from an EMBL/GenBank/DDBJ whole genome shotgun (WGS) entry which is preliminary data.</text>
</comment>
<accession>A0A927RHN0</accession>
<protein>
    <submittedName>
        <fullName evidence="1">Uncharacterized protein</fullName>
    </submittedName>
</protein>
<name>A0A927RHN0_9ACTN</name>
<dbReference type="Proteomes" id="UP000638648">
    <property type="component" value="Unassembled WGS sequence"/>
</dbReference>
<keyword evidence="2" id="KW-1185">Reference proteome</keyword>
<evidence type="ECO:0000313" key="2">
    <source>
        <dbReference type="Proteomes" id="UP000638648"/>
    </source>
</evidence>
<dbReference type="RefSeq" id="WP_238361391.1">
    <property type="nucleotide sequence ID" value="NZ_BAABJL010000077.1"/>
</dbReference>
<dbReference type="EMBL" id="JADBEM010000001">
    <property type="protein sequence ID" value="MBE1603648.1"/>
    <property type="molecule type" value="Genomic_DNA"/>
</dbReference>
<gene>
    <name evidence="1" type="ORF">HEB94_000496</name>
</gene>